<evidence type="ECO:0000313" key="2">
    <source>
        <dbReference type="Proteomes" id="UP001143474"/>
    </source>
</evidence>
<dbReference type="AlphaFoldDB" id="A0A9W6I6H6"/>
<proteinExistence type="predicted"/>
<accession>A0A9W6I6H6</accession>
<organism evidence="1 2">
    <name type="scientific">Streptosporangium carneum</name>
    <dbReference type="NCBI Taxonomy" id="47481"/>
    <lineage>
        <taxon>Bacteria</taxon>
        <taxon>Bacillati</taxon>
        <taxon>Actinomycetota</taxon>
        <taxon>Actinomycetes</taxon>
        <taxon>Streptosporangiales</taxon>
        <taxon>Streptosporangiaceae</taxon>
        <taxon>Streptosporangium</taxon>
    </lineage>
</organism>
<protein>
    <submittedName>
        <fullName evidence="1">Uncharacterized protein</fullName>
    </submittedName>
</protein>
<keyword evidence="2" id="KW-1185">Reference proteome</keyword>
<reference evidence="1" key="1">
    <citation type="journal article" date="2014" name="Int. J. Syst. Evol. Microbiol.">
        <title>Complete genome sequence of Corynebacterium casei LMG S-19264T (=DSM 44701T), isolated from a smear-ripened cheese.</title>
        <authorList>
            <consortium name="US DOE Joint Genome Institute (JGI-PGF)"/>
            <person name="Walter F."/>
            <person name="Albersmeier A."/>
            <person name="Kalinowski J."/>
            <person name="Ruckert C."/>
        </authorList>
    </citation>
    <scope>NUCLEOTIDE SEQUENCE</scope>
    <source>
        <strain evidence="1">VKM Ac-2007</strain>
    </source>
</reference>
<evidence type="ECO:0000313" key="1">
    <source>
        <dbReference type="EMBL" id="GLK12577.1"/>
    </source>
</evidence>
<gene>
    <name evidence="1" type="ORF">GCM10017600_59870</name>
</gene>
<reference evidence="1" key="2">
    <citation type="submission" date="2023-01" db="EMBL/GenBank/DDBJ databases">
        <authorList>
            <person name="Sun Q."/>
            <person name="Evtushenko L."/>
        </authorList>
    </citation>
    <scope>NUCLEOTIDE SEQUENCE</scope>
    <source>
        <strain evidence="1">VKM Ac-2007</strain>
    </source>
</reference>
<dbReference type="EMBL" id="BSEV01000017">
    <property type="protein sequence ID" value="GLK12577.1"/>
    <property type="molecule type" value="Genomic_DNA"/>
</dbReference>
<dbReference type="Proteomes" id="UP001143474">
    <property type="component" value="Unassembled WGS sequence"/>
</dbReference>
<comment type="caution">
    <text evidence="1">The sequence shown here is derived from an EMBL/GenBank/DDBJ whole genome shotgun (WGS) entry which is preliminary data.</text>
</comment>
<name>A0A9W6I6H6_9ACTN</name>
<sequence length="63" mass="6818">MRPVVQQHPEVGVVVVDGGDQSDAAARYGLVNHHREDQEPSIARLNALVEANLHAAGIDIPRQ</sequence>